<dbReference type="RefSeq" id="WP_181756797.1">
    <property type="nucleotide sequence ID" value="NZ_JACEOG010000002.1"/>
</dbReference>
<dbReference type="AlphaFoldDB" id="A0A838XJD7"/>
<evidence type="ECO:0000313" key="1">
    <source>
        <dbReference type="EMBL" id="MBA4609987.1"/>
    </source>
</evidence>
<reference evidence="1 2" key="1">
    <citation type="submission" date="2020-07" db="EMBL/GenBank/DDBJ databases">
        <title>Draft genome and description of Aeromicrobium phoceense strain Marseille-Q0843 isolated from healthy skin swab.</title>
        <authorList>
            <person name="Boxberger M."/>
            <person name="La Scola B."/>
        </authorList>
    </citation>
    <scope>NUCLEOTIDE SEQUENCE [LARGE SCALE GENOMIC DNA]</scope>
    <source>
        <strain evidence="1 2">Marseille-Q0843</strain>
    </source>
</reference>
<evidence type="ECO:0008006" key="3">
    <source>
        <dbReference type="Google" id="ProtNLM"/>
    </source>
</evidence>
<evidence type="ECO:0000313" key="2">
    <source>
        <dbReference type="Proteomes" id="UP000550354"/>
    </source>
</evidence>
<protein>
    <recommendedName>
        <fullName evidence="3">LicD family protein</fullName>
    </recommendedName>
</protein>
<sequence length="455" mass="50112">MTSLEAALRRTIGEVGARLPDIDFVGPGGQLRVDLGPTLVDRVRVDLLSPGALRLQSLGIVTTDGLPPDALASRSTVVASSWSAGRQEAFRPSRLLDPDHRDGPMIQTQHDDRPWAEVTFDEPVEVAAVQLRAIDARAAVEDRDIRVQVGSPGAELVAVYDARERRELLHTLLSVAAAQVPPELRSEFVMLVGPLEMTIAGDYRDARAAMKQVAKKVPDEARRAFARVVSDDVLLGRSLEWTAHGPTRSFRFWSEREKVDYVRFTVSVAEALRELTPHVCFGYGAALAVVRDGDLIPHDDDLDLIVAFEPHEAATLPEAHARVEEFLGARGFAVKGDFFGHRHVAPATGEKSVDVFSALFEGDRIAWYPGTRGALDRSTMFPTGEGELLGVRCPLPADPVAYLETIYGPGWSTPDPGFKHTWRKRDFADQTVAPTPSEPEPERRGWLARVLQSWR</sequence>
<keyword evidence="2" id="KW-1185">Reference proteome</keyword>
<dbReference type="EMBL" id="JACEOG010000002">
    <property type="protein sequence ID" value="MBA4609987.1"/>
    <property type="molecule type" value="Genomic_DNA"/>
</dbReference>
<accession>A0A838XJD7</accession>
<organism evidence="1 2">
    <name type="scientific">Aeromicrobium phoceense</name>
    <dbReference type="NCBI Taxonomy" id="2754045"/>
    <lineage>
        <taxon>Bacteria</taxon>
        <taxon>Bacillati</taxon>
        <taxon>Actinomycetota</taxon>
        <taxon>Actinomycetes</taxon>
        <taxon>Propionibacteriales</taxon>
        <taxon>Nocardioidaceae</taxon>
        <taxon>Aeromicrobium</taxon>
    </lineage>
</organism>
<comment type="caution">
    <text evidence="1">The sequence shown here is derived from an EMBL/GenBank/DDBJ whole genome shotgun (WGS) entry which is preliminary data.</text>
</comment>
<dbReference type="Proteomes" id="UP000550354">
    <property type="component" value="Unassembled WGS sequence"/>
</dbReference>
<gene>
    <name evidence="1" type="ORF">H1W00_16025</name>
</gene>
<name>A0A838XJD7_9ACTN</name>
<proteinExistence type="predicted"/>